<protein>
    <submittedName>
        <fullName evidence="2">Cytochrome P450</fullName>
    </submittedName>
</protein>
<sequence length="88" mass="10055">AAANRDETVFERAGEFDITRRYRNGAHIGYGFGAHFCVGGLLARREIELTLRLLTERFPRLRLVPDQEISIRPSLSQWGPGSVRVTWK</sequence>
<feature type="non-terminal residue" evidence="2">
    <location>
        <position position="1"/>
    </location>
</feature>
<dbReference type="InterPro" id="IPR001128">
    <property type="entry name" value="Cyt_P450"/>
</dbReference>
<dbReference type="Proteomes" id="UP001597083">
    <property type="component" value="Unassembled WGS sequence"/>
</dbReference>
<dbReference type="Pfam" id="PF00067">
    <property type="entry name" value="p450"/>
    <property type="match status" value="1"/>
</dbReference>
<dbReference type="PANTHER" id="PTHR46696">
    <property type="entry name" value="P450, PUTATIVE (EUROFUNG)-RELATED"/>
    <property type="match status" value="1"/>
</dbReference>
<reference evidence="3" key="1">
    <citation type="journal article" date="2019" name="Int. J. Syst. Evol. Microbiol.">
        <title>The Global Catalogue of Microorganisms (GCM) 10K type strain sequencing project: providing services to taxonomists for standard genome sequencing and annotation.</title>
        <authorList>
            <consortium name="The Broad Institute Genomics Platform"/>
            <consortium name="The Broad Institute Genome Sequencing Center for Infectious Disease"/>
            <person name="Wu L."/>
            <person name="Ma J."/>
        </authorList>
    </citation>
    <scope>NUCLEOTIDE SEQUENCE [LARGE SCALE GENOMIC DNA]</scope>
    <source>
        <strain evidence="3">JCM 31696</strain>
    </source>
</reference>
<dbReference type="PRINTS" id="PR00359">
    <property type="entry name" value="BP450"/>
</dbReference>
<gene>
    <name evidence="2" type="ORF">ACFQ07_10865</name>
</gene>
<dbReference type="InterPro" id="IPR036396">
    <property type="entry name" value="Cyt_P450_sf"/>
</dbReference>
<dbReference type="Gene3D" id="1.10.630.10">
    <property type="entry name" value="Cytochrome P450"/>
    <property type="match status" value="1"/>
</dbReference>
<evidence type="ECO:0000313" key="2">
    <source>
        <dbReference type="EMBL" id="MFD0852729.1"/>
    </source>
</evidence>
<organism evidence="2 3">
    <name type="scientific">Actinomadura adrarensis</name>
    <dbReference type="NCBI Taxonomy" id="1819600"/>
    <lineage>
        <taxon>Bacteria</taxon>
        <taxon>Bacillati</taxon>
        <taxon>Actinomycetota</taxon>
        <taxon>Actinomycetes</taxon>
        <taxon>Streptosporangiales</taxon>
        <taxon>Thermomonosporaceae</taxon>
        <taxon>Actinomadura</taxon>
    </lineage>
</organism>
<comment type="similarity">
    <text evidence="1">Belongs to the cytochrome P450 family.</text>
</comment>
<accession>A0ABW3CFM2</accession>
<dbReference type="PANTHER" id="PTHR46696:SF1">
    <property type="entry name" value="CYTOCHROME P450 YJIB-RELATED"/>
    <property type="match status" value="1"/>
</dbReference>
<evidence type="ECO:0000313" key="3">
    <source>
        <dbReference type="Proteomes" id="UP001597083"/>
    </source>
</evidence>
<evidence type="ECO:0000256" key="1">
    <source>
        <dbReference type="ARBA" id="ARBA00010617"/>
    </source>
</evidence>
<dbReference type="InterPro" id="IPR002397">
    <property type="entry name" value="Cyt_P450_B"/>
</dbReference>
<name>A0ABW3CFM2_9ACTN</name>
<proteinExistence type="inferred from homology"/>
<keyword evidence="3" id="KW-1185">Reference proteome</keyword>
<dbReference type="EMBL" id="JBHTIR010001583">
    <property type="protein sequence ID" value="MFD0852729.1"/>
    <property type="molecule type" value="Genomic_DNA"/>
</dbReference>
<comment type="caution">
    <text evidence="2">The sequence shown here is derived from an EMBL/GenBank/DDBJ whole genome shotgun (WGS) entry which is preliminary data.</text>
</comment>
<dbReference type="SUPFAM" id="SSF48264">
    <property type="entry name" value="Cytochrome P450"/>
    <property type="match status" value="1"/>
</dbReference>